<sequence length="46" mass="5375">MNFMATMLTHYIIPPRINIPMKPYQPTLDMSSVLYIMECEISLDLV</sequence>
<dbReference type="EMBL" id="LKAM01000008">
    <property type="protein sequence ID" value="KUM47081.1"/>
    <property type="molecule type" value="Genomic_DNA"/>
</dbReference>
<dbReference type="AlphaFoldDB" id="A0A101LXB1"/>
<gene>
    <name evidence="1" type="ORF">ABT39_MTgene6087</name>
</gene>
<geneLocation type="mitochondrion" evidence="1"/>
<reference evidence="1" key="1">
    <citation type="journal article" date="2015" name="Genome Biol. Evol.">
        <title>Organellar Genomes of White Spruce (Picea glauca): Assembly and Annotation.</title>
        <authorList>
            <person name="Jackman S.D."/>
            <person name="Warren R.L."/>
            <person name="Gibb E.A."/>
            <person name="Vandervalk B.P."/>
            <person name="Mohamadi H."/>
            <person name="Chu J."/>
            <person name="Raymond A."/>
            <person name="Pleasance S."/>
            <person name="Coope R."/>
            <person name="Wildung M.R."/>
            <person name="Ritland C.E."/>
            <person name="Bousquet J."/>
            <person name="Jones S.J."/>
            <person name="Bohlmann J."/>
            <person name="Birol I."/>
        </authorList>
    </citation>
    <scope>NUCLEOTIDE SEQUENCE [LARGE SCALE GENOMIC DNA]</scope>
    <source>
        <tissue evidence="1">Flushing bud</tissue>
    </source>
</reference>
<evidence type="ECO:0000313" key="1">
    <source>
        <dbReference type="EMBL" id="KUM47081.1"/>
    </source>
</evidence>
<organism evidence="1">
    <name type="scientific">Picea glauca</name>
    <name type="common">White spruce</name>
    <name type="synonym">Pinus glauca</name>
    <dbReference type="NCBI Taxonomy" id="3330"/>
    <lineage>
        <taxon>Eukaryota</taxon>
        <taxon>Viridiplantae</taxon>
        <taxon>Streptophyta</taxon>
        <taxon>Embryophyta</taxon>
        <taxon>Tracheophyta</taxon>
        <taxon>Spermatophyta</taxon>
        <taxon>Pinopsida</taxon>
        <taxon>Pinidae</taxon>
        <taxon>Conifers I</taxon>
        <taxon>Pinales</taxon>
        <taxon>Pinaceae</taxon>
        <taxon>Picea</taxon>
    </lineage>
</organism>
<protein>
    <submittedName>
        <fullName evidence="1">Uncharacterized protein</fullName>
    </submittedName>
</protein>
<keyword evidence="1" id="KW-0496">Mitochondrion</keyword>
<name>A0A101LXB1_PICGL</name>
<comment type="caution">
    <text evidence="1">The sequence shown here is derived from an EMBL/GenBank/DDBJ whole genome shotgun (WGS) entry which is preliminary data.</text>
</comment>
<proteinExistence type="predicted"/>
<accession>A0A101LXB1</accession>